<feature type="binding site" evidence="10">
    <location>
        <position position="280"/>
    </location>
    <ligand>
        <name>Zn(2+)</name>
        <dbReference type="ChEBI" id="CHEBI:29105"/>
    </ligand>
</feature>
<keyword evidence="4 10" id="KW-0699">rRNA-binding</keyword>
<feature type="binding site" evidence="10">
    <location>
        <position position="287"/>
    </location>
    <ligand>
        <name>Zn(2+)</name>
        <dbReference type="ChEBI" id="CHEBI:29105"/>
    </ligand>
</feature>
<comment type="similarity">
    <text evidence="10">Belongs to the TRAFAC class YlqF/YawG GTPase family. RsgA subfamily.</text>
</comment>
<dbReference type="AlphaFoldDB" id="A0A1G9LIH7"/>
<keyword evidence="5 10" id="KW-0547">Nucleotide-binding</keyword>
<keyword evidence="15" id="KW-1185">Reference proteome</keyword>
<comment type="cofactor">
    <cofactor evidence="10">
        <name>Zn(2+)</name>
        <dbReference type="ChEBI" id="CHEBI:29105"/>
    </cofactor>
    <text evidence="10">Binds 1 zinc ion per subunit.</text>
</comment>
<evidence type="ECO:0000256" key="11">
    <source>
        <dbReference type="SAM" id="MobiDB-lite"/>
    </source>
</evidence>
<reference evidence="15" key="1">
    <citation type="submission" date="2016-10" db="EMBL/GenBank/DDBJ databases">
        <authorList>
            <person name="Varghese N."/>
            <person name="Submissions S."/>
        </authorList>
    </citation>
    <scope>NUCLEOTIDE SEQUENCE [LARGE SCALE GENOMIC DNA]</scope>
    <source>
        <strain evidence="15">DSM 16995</strain>
    </source>
</reference>
<feature type="compositionally biased region" description="Basic residues" evidence="11">
    <location>
        <begin position="330"/>
        <end position="349"/>
    </location>
</feature>
<feature type="binding site" evidence="10">
    <location>
        <begin position="199"/>
        <end position="207"/>
    </location>
    <ligand>
        <name>GTP</name>
        <dbReference type="ChEBI" id="CHEBI:37565"/>
    </ligand>
</feature>
<dbReference type="RefSeq" id="WP_092163263.1">
    <property type="nucleotide sequence ID" value="NZ_FNGA01000007.1"/>
</dbReference>
<organism evidence="14 15">
    <name type="scientific">Maridesulfovibrio ferrireducens</name>
    <dbReference type="NCBI Taxonomy" id="246191"/>
    <lineage>
        <taxon>Bacteria</taxon>
        <taxon>Pseudomonadati</taxon>
        <taxon>Thermodesulfobacteriota</taxon>
        <taxon>Desulfovibrionia</taxon>
        <taxon>Desulfovibrionales</taxon>
        <taxon>Desulfovibrionaceae</taxon>
        <taxon>Maridesulfovibrio</taxon>
    </lineage>
</organism>
<feature type="binding site" evidence="10">
    <location>
        <position position="285"/>
    </location>
    <ligand>
        <name>Zn(2+)</name>
        <dbReference type="ChEBI" id="CHEBI:29105"/>
    </ligand>
</feature>
<dbReference type="GO" id="GO:0046872">
    <property type="term" value="F:metal ion binding"/>
    <property type="evidence" value="ECO:0007669"/>
    <property type="project" value="UniProtKB-KW"/>
</dbReference>
<comment type="subunit">
    <text evidence="10">Monomer. Associates with 30S ribosomal subunit, binds 16S rRNA.</text>
</comment>
<evidence type="ECO:0000256" key="1">
    <source>
        <dbReference type="ARBA" id="ARBA00022490"/>
    </source>
</evidence>
<feature type="binding site" evidence="10">
    <location>
        <begin position="147"/>
        <end position="150"/>
    </location>
    <ligand>
        <name>GTP</name>
        <dbReference type="ChEBI" id="CHEBI:37565"/>
    </ligand>
</feature>
<keyword evidence="8 10" id="KW-0694">RNA-binding</keyword>
<dbReference type="InterPro" id="IPR030378">
    <property type="entry name" value="G_CP_dom"/>
</dbReference>
<evidence type="ECO:0000313" key="15">
    <source>
        <dbReference type="Proteomes" id="UP000199053"/>
    </source>
</evidence>
<sequence length="349" mass="38890">MNQNEYSLAELGWKDSFRDQLSADEQANSLPARVIKTHKGHLVVSTGKNEHLLQIAETGVGSLNEQPTVGDWLLLDGESLVPLRLLTRTSLLQRMSPGQEVKLQPIAANIDTLLIVSSCNTEFNLNRLERYICLAFDAGIEFVMVLTKADLADDPEEFKTKARQLHETMPIMLVDAKDKDSVDCLQKWFSKGESLVLLGSSGVGKTTLLNTINETEKNKTAAIRLADDKGRHTTTTRSLHVMPSGALLIDVPGIRELQLHDCEAGVYSAFSEIAELTEECKFTDCSHTNEPGCAIKKALDEDRIDIRRLKNYLKLLSETQQNKENISEKIKRKSSSGKKKKQAKSKWIG</sequence>
<dbReference type="Gene3D" id="3.40.50.300">
    <property type="entry name" value="P-loop containing nucleotide triphosphate hydrolases"/>
    <property type="match status" value="1"/>
</dbReference>
<feature type="region of interest" description="Disordered" evidence="11">
    <location>
        <begin position="321"/>
        <end position="349"/>
    </location>
</feature>
<dbReference type="InterPro" id="IPR010914">
    <property type="entry name" value="RsgA_GTPase_dom"/>
</dbReference>
<dbReference type="HAMAP" id="MF_01820">
    <property type="entry name" value="GTPase_RsgA"/>
    <property type="match status" value="1"/>
</dbReference>
<protein>
    <recommendedName>
        <fullName evidence="10">Small ribosomal subunit biogenesis GTPase RsgA</fullName>
        <ecNumber evidence="10">3.6.1.-</ecNumber>
    </recommendedName>
</protein>
<dbReference type="Gene3D" id="1.10.40.50">
    <property type="entry name" value="Probable gtpase engc, domain 3"/>
    <property type="match status" value="1"/>
</dbReference>
<dbReference type="PANTHER" id="PTHR32120:SF10">
    <property type="entry name" value="SMALL RIBOSOMAL SUBUNIT BIOGENESIS GTPASE RSGA"/>
    <property type="match status" value="1"/>
</dbReference>
<dbReference type="EC" id="3.6.1.-" evidence="10"/>
<proteinExistence type="inferred from homology"/>
<dbReference type="GO" id="GO:0019843">
    <property type="term" value="F:rRNA binding"/>
    <property type="evidence" value="ECO:0007669"/>
    <property type="project" value="UniProtKB-KW"/>
</dbReference>
<dbReference type="STRING" id="246191.SAMN05660337_3397"/>
<dbReference type="NCBIfam" id="TIGR00157">
    <property type="entry name" value="ribosome small subunit-dependent GTPase A"/>
    <property type="match status" value="1"/>
</dbReference>
<evidence type="ECO:0000259" key="12">
    <source>
        <dbReference type="PROSITE" id="PS50936"/>
    </source>
</evidence>
<dbReference type="Proteomes" id="UP000199053">
    <property type="component" value="Unassembled WGS sequence"/>
</dbReference>
<keyword evidence="6 10" id="KW-0378">Hydrolase</keyword>
<dbReference type="PANTHER" id="PTHR32120">
    <property type="entry name" value="SMALL RIBOSOMAL SUBUNIT BIOGENESIS GTPASE RSGA"/>
    <property type="match status" value="1"/>
</dbReference>
<keyword evidence="7 10" id="KW-0862">Zinc</keyword>
<evidence type="ECO:0000256" key="8">
    <source>
        <dbReference type="ARBA" id="ARBA00022884"/>
    </source>
</evidence>
<evidence type="ECO:0000256" key="10">
    <source>
        <dbReference type="HAMAP-Rule" id="MF_01820"/>
    </source>
</evidence>
<name>A0A1G9LIH7_9BACT</name>
<dbReference type="PROSITE" id="PS51721">
    <property type="entry name" value="G_CP"/>
    <property type="match status" value="1"/>
</dbReference>
<dbReference type="Pfam" id="PF03193">
    <property type="entry name" value="RsgA_GTPase"/>
    <property type="match status" value="1"/>
</dbReference>
<dbReference type="SUPFAM" id="SSF52540">
    <property type="entry name" value="P-loop containing nucleoside triphosphate hydrolases"/>
    <property type="match status" value="1"/>
</dbReference>
<dbReference type="PROSITE" id="PS50936">
    <property type="entry name" value="ENGC_GTPASE"/>
    <property type="match status" value="1"/>
</dbReference>
<gene>
    <name evidence="10" type="primary">rsgA</name>
    <name evidence="14" type="ORF">SAMN05660337_3397</name>
</gene>
<dbReference type="EMBL" id="FNGA01000007">
    <property type="protein sequence ID" value="SDL61740.1"/>
    <property type="molecule type" value="Genomic_DNA"/>
</dbReference>
<keyword evidence="9 10" id="KW-0342">GTP-binding</keyword>
<dbReference type="GO" id="GO:0005737">
    <property type="term" value="C:cytoplasm"/>
    <property type="evidence" value="ECO:0007669"/>
    <property type="project" value="UniProtKB-SubCell"/>
</dbReference>
<evidence type="ECO:0000256" key="5">
    <source>
        <dbReference type="ARBA" id="ARBA00022741"/>
    </source>
</evidence>
<keyword evidence="3 10" id="KW-0479">Metal-binding</keyword>
<comment type="function">
    <text evidence="10">One of several proteins that assist in the late maturation steps of the functional core of the 30S ribosomal subunit. Helps release RbfA from mature subunits. May play a role in the assembly of ribosomal proteins into the subunit. Circularly permuted GTPase that catalyzes slow GTP hydrolysis, GTPase activity is stimulated by the 30S ribosomal subunit.</text>
</comment>
<keyword evidence="2 10" id="KW-0690">Ribosome biogenesis</keyword>
<evidence type="ECO:0000259" key="13">
    <source>
        <dbReference type="PROSITE" id="PS51721"/>
    </source>
</evidence>
<dbReference type="GO" id="GO:0042274">
    <property type="term" value="P:ribosomal small subunit biogenesis"/>
    <property type="evidence" value="ECO:0007669"/>
    <property type="project" value="UniProtKB-UniRule"/>
</dbReference>
<comment type="subcellular location">
    <subcellularLocation>
        <location evidence="10">Cytoplasm</location>
    </subcellularLocation>
</comment>
<feature type="domain" description="EngC GTPase" evidence="12">
    <location>
        <begin position="108"/>
        <end position="255"/>
    </location>
</feature>
<evidence type="ECO:0000256" key="4">
    <source>
        <dbReference type="ARBA" id="ARBA00022730"/>
    </source>
</evidence>
<dbReference type="GO" id="GO:0005525">
    <property type="term" value="F:GTP binding"/>
    <property type="evidence" value="ECO:0007669"/>
    <property type="project" value="UniProtKB-UniRule"/>
</dbReference>
<evidence type="ECO:0000256" key="7">
    <source>
        <dbReference type="ARBA" id="ARBA00022833"/>
    </source>
</evidence>
<keyword evidence="1 10" id="KW-0963">Cytoplasm</keyword>
<dbReference type="CDD" id="cd01854">
    <property type="entry name" value="YjeQ_EngC"/>
    <property type="match status" value="1"/>
</dbReference>
<dbReference type="OrthoDB" id="9809485at2"/>
<feature type="domain" description="CP-type G" evidence="13">
    <location>
        <begin position="99"/>
        <end position="257"/>
    </location>
</feature>
<evidence type="ECO:0000256" key="9">
    <source>
        <dbReference type="ARBA" id="ARBA00023134"/>
    </source>
</evidence>
<evidence type="ECO:0000256" key="6">
    <source>
        <dbReference type="ARBA" id="ARBA00022801"/>
    </source>
</evidence>
<dbReference type="InterPro" id="IPR004881">
    <property type="entry name" value="Ribosome_biogen_GTPase_RsgA"/>
</dbReference>
<accession>A0A1G9LIH7</accession>
<dbReference type="InterPro" id="IPR027417">
    <property type="entry name" value="P-loop_NTPase"/>
</dbReference>
<evidence type="ECO:0000256" key="3">
    <source>
        <dbReference type="ARBA" id="ARBA00022723"/>
    </source>
</evidence>
<dbReference type="GO" id="GO:0003924">
    <property type="term" value="F:GTPase activity"/>
    <property type="evidence" value="ECO:0007669"/>
    <property type="project" value="UniProtKB-UniRule"/>
</dbReference>
<evidence type="ECO:0000256" key="2">
    <source>
        <dbReference type="ARBA" id="ARBA00022517"/>
    </source>
</evidence>
<feature type="binding site" evidence="10">
    <location>
        <position position="293"/>
    </location>
    <ligand>
        <name>Zn(2+)</name>
        <dbReference type="ChEBI" id="CHEBI:29105"/>
    </ligand>
</feature>
<evidence type="ECO:0000313" key="14">
    <source>
        <dbReference type="EMBL" id="SDL61740.1"/>
    </source>
</evidence>